<reference evidence="2" key="1">
    <citation type="submission" date="2018-05" db="EMBL/GenBank/DDBJ databases">
        <authorList>
            <person name="Lanie J.A."/>
            <person name="Ng W.-L."/>
            <person name="Kazmierczak K.M."/>
            <person name="Andrzejewski T.M."/>
            <person name="Davidsen T.M."/>
            <person name="Wayne K.J."/>
            <person name="Tettelin H."/>
            <person name="Glass J.I."/>
            <person name="Rusch D."/>
            <person name="Podicherti R."/>
            <person name="Tsui H.-C.T."/>
            <person name="Winkler M.E."/>
        </authorList>
    </citation>
    <scope>NUCLEOTIDE SEQUENCE</scope>
</reference>
<accession>A0A382RRJ1</accession>
<dbReference type="EMBL" id="UINC01123673">
    <property type="protein sequence ID" value="SVD00304.1"/>
    <property type="molecule type" value="Genomic_DNA"/>
</dbReference>
<proteinExistence type="predicted"/>
<keyword evidence="1" id="KW-0472">Membrane</keyword>
<dbReference type="AlphaFoldDB" id="A0A382RRJ1"/>
<evidence type="ECO:0000313" key="2">
    <source>
        <dbReference type="EMBL" id="SVD00304.1"/>
    </source>
</evidence>
<evidence type="ECO:0000256" key="1">
    <source>
        <dbReference type="SAM" id="Phobius"/>
    </source>
</evidence>
<keyword evidence="1" id="KW-0812">Transmembrane</keyword>
<gene>
    <name evidence="2" type="ORF">METZ01_LOCUS353158</name>
</gene>
<feature type="transmembrane region" description="Helical" evidence="1">
    <location>
        <begin position="12"/>
        <end position="29"/>
    </location>
</feature>
<organism evidence="2">
    <name type="scientific">marine metagenome</name>
    <dbReference type="NCBI Taxonomy" id="408172"/>
    <lineage>
        <taxon>unclassified sequences</taxon>
        <taxon>metagenomes</taxon>
        <taxon>ecological metagenomes</taxon>
    </lineage>
</organism>
<keyword evidence="1" id="KW-1133">Transmembrane helix</keyword>
<sequence>MLIYLFKKFGKYIYIIIFMLVILYFWDFQF</sequence>
<protein>
    <submittedName>
        <fullName evidence="2">Uncharacterized protein</fullName>
    </submittedName>
</protein>
<name>A0A382RRJ1_9ZZZZ</name>